<dbReference type="GO" id="GO:0009664">
    <property type="term" value="P:plant-type cell wall organization"/>
    <property type="evidence" value="ECO:0007669"/>
    <property type="project" value="InterPro"/>
</dbReference>
<dbReference type="PROSITE" id="PS50842">
    <property type="entry name" value="EXPANSIN_EG45"/>
    <property type="match status" value="1"/>
</dbReference>
<feature type="domain" description="Expansin-like EG45" evidence="2">
    <location>
        <begin position="29"/>
        <end position="125"/>
    </location>
</feature>
<dbReference type="eggNOG" id="ENOG502QR06">
    <property type="taxonomic scope" value="Eukaryota"/>
</dbReference>
<feature type="compositionally biased region" description="Pro residues" evidence="1">
    <location>
        <begin position="137"/>
        <end position="147"/>
    </location>
</feature>
<dbReference type="CDD" id="cd22271">
    <property type="entry name" value="DPBB_EXP_N-like"/>
    <property type="match status" value="1"/>
</dbReference>
<dbReference type="InterPro" id="IPR007112">
    <property type="entry name" value="Expansin/allergen_DPBB_dom"/>
</dbReference>
<gene>
    <name evidence="3" type="ORF">CHLNCDRAFT_51898</name>
</gene>
<dbReference type="PANTHER" id="PTHR31867">
    <property type="entry name" value="EXPANSIN-A15"/>
    <property type="match status" value="1"/>
</dbReference>
<evidence type="ECO:0000259" key="2">
    <source>
        <dbReference type="PROSITE" id="PS50842"/>
    </source>
</evidence>
<dbReference type="Pfam" id="PF03330">
    <property type="entry name" value="DPBB_1"/>
    <property type="match status" value="1"/>
</dbReference>
<keyword evidence="4" id="KW-1185">Reference proteome</keyword>
<dbReference type="InParanoid" id="E1ZDJ1"/>
<evidence type="ECO:0000256" key="1">
    <source>
        <dbReference type="SAM" id="MobiDB-lite"/>
    </source>
</evidence>
<dbReference type="InterPro" id="IPR002963">
    <property type="entry name" value="Expansin"/>
</dbReference>
<dbReference type="OrthoDB" id="5823761at2759"/>
<reference evidence="3 4" key="1">
    <citation type="journal article" date="2010" name="Plant Cell">
        <title>The Chlorella variabilis NC64A genome reveals adaptation to photosymbiosis, coevolution with viruses, and cryptic sex.</title>
        <authorList>
            <person name="Blanc G."/>
            <person name="Duncan G."/>
            <person name="Agarkova I."/>
            <person name="Borodovsky M."/>
            <person name="Gurnon J."/>
            <person name="Kuo A."/>
            <person name="Lindquist E."/>
            <person name="Lucas S."/>
            <person name="Pangilinan J."/>
            <person name="Polle J."/>
            <person name="Salamov A."/>
            <person name="Terry A."/>
            <person name="Yamada T."/>
            <person name="Dunigan D.D."/>
            <person name="Grigoriev I.V."/>
            <person name="Claverie J.M."/>
            <person name="Van Etten J.L."/>
        </authorList>
    </citation>
    <scope>NUCLEOTIDE SEQUENCE [LARGE SCALE GENOMIC DNA]</scope>
    <source>
        <strain evidence="3 4">NC64A</strain>
    </source>
</reference>
<dbReference type="Proteomes" id="UP000008141">
    <property type="component" value="Unassembled WGS sequence"/>
</dbReference>
<name>E1ZDJ1_CHLVA</name>
<dbReference type="STRING" id="554065.E1ZDJ1"/>
<dbReference type="EMBL" id="GL433842">
    <property type="protein sequence ID" value="EFN56233.1"/>
    <property type="molecule type" value="Genomic_DNA"/>
</dbReference>
<dbReference type="GeneID" id="17355721"/>
<protein>
    <recommendedName>
        <fullName evidence="2">Expansin-like EG45 domain-containing protein</fullName>
    </recommendedName>
</protein>
<evidence type="ECO:0000313" key="4">
    <source>
        <dbReference type="Proteomes" id="UP000008141"/>
    </source>
</evidence>
<dbReference type="InterPro" id="IPR036908">
    <property type="entry name" value="RlpA-like_sf"/>
</dbReference>
<dbReference type="InterPro" id="IPR009009">
    <property type="entry name" value="RlpA-like_DPBB"/>
</dbReference>
<dbReference type="SUPFAM" id="SSF50685">
    <property type="entry name" value="Barwin-like endoglucanases"/>
    <property type="match status" value="1"/>
</dbReference>
<evidence type="ECO:0000313" key="3">
    <source>
        <dbReference type="EMBL" id="EFN56233.1"/>
    </source>
</evidence>
<proteinExistence type="predicted"/>
<sequence length="147" mass="16228">MLARSTTKPTTSSAPAERQGIPLVPFHTCRRCYEVKCDPRKFTDGYGAVLDRSTVCYNANASVVIQIVDACPCSYPGNYYSNKRWCCGDVDHIDMSVWAFEKLADLKWGVIALKYRPVPCNYVPAKPAPKPAKVTPGIPPPRGAQHP</sequence>
<accession>E1ZDJ1</accession>
<feature type="region of interest" description="Disordered" evidence="1">
    <location>
        <begin position="128"/>
        <end position="147"/>
    </location>
</feature>
<dbReference type="SMART" id="SM00837">
    <property type="entry name" value="DPBB_1"/>
    <property type="match status" value="1"/>
</dbReference>
<dbReference type="Gene3D" id="2.40.40.10">
    <property type="entry name" value="RlpA-like domain"/>
    <property type="match status" value="1"/>
</dbReference>
<dbReference type="RefSeq" id="XP_005848335.1">
    <property type="nucleotide sequence ID" value="XM_005848273.1"/>
</dbReference>
<dbReference type="KEGG" id="cvr:CHLNCDRAFT_51898"/>
<dbReference type="AlphaFoldDB" id="E1ZDJ1"/>
<organism evidence="4">
    <name type="scientific">Chlorella variabilis</name>
    <name type="common">Green alga</name>
    <dbReference type="NCBI Taxonomy" id="554065"/>
    <lineage>
        <taxon>Eukaryota</taxon>
        <taxon>Viridiplantae</taxon>
        <taxon>Chlorophyta</taxon>
        <taxon>core chlorophytes</taxon>
        <taxon>Trebouxiophyceae</taxon>
        <taxon>Chlorellales</taxon>
        <taxon>Chlorellaceae</taxon>
        <taxon>Chlorella clade</taxon>
        <taxon>Chlorella</taxon>
    </lineage>
</organism>